<sequence length="178" mass="19060">MTTAKKAAAPQETLKQVETMVAASKEAMETMVKTGGDAANKSYEQAVALTKEQIAKQSEAFFKSYDGLTELNRANLDALNTSGAIVSKGAEEIGKAWYGFTQSSLEQAAGTMQALMGCKTLRDVMELQNGFAKTSFDQTIAETAKLSEMTVKVANDAVEPIKARVNSSVEFFLKPVAA</sequence>
<comment type="caution">
    <text evidence="2">The sequence shown here is derived from an EMBL/GenBank/DDBJ whole genome shotgun (WGS) entry which is preliminary data.</text>
</comment>
<evidence type="ECO:0000313" key="2">
    <source>
        <dbReference type="EMBL" id="RKQ70411.1"/>
    </source>
</evidence>
<evidence type="ECO:0000313" key="3">
    <source>
        <dbReference type="Proteomes" id="UP000277424"/>
    </source>
</evidence>
<dbReference type="InterPro" id="IPR018968">
    <property type="entry name" value="Phasin"/>
</dbReference>
<feature type="domain" description="Phasin" evidence="1">
    <location>
        <begin position="69"/>
        <end position="165"/>
    </location>
</feature>
<organism evidence="2 3">
    <name type="scientific">Oceanibaculum indicum</name>
    <dbReference type="NCBI Taxonomy" id="526216"/>
    <lineage>
        <taxon>Bacteria</taxon>
        <taxon>Pseudomonadati</taxon>
        <taxon>Pseudomonadota</taxon>
        <taxon>Alphaproteobacteria</taxon>
        <taxon>Rhodospirillales</taxon>
        <taxon>Oceanibaculaceae</taxon>
        <taxon>Oceanibaculum</taxon>
    </lineage>
</organism>
<dbReference type="RefSeq" id="WP_008945145.1">
    <property type="nucleotide sequence ID" value="NZ_RBIG01000002.1"/>
</dbReference>
<name>A0A420WHE0_9PROT</name>
<proteinExistence type="predicted"/>
<dbReference type="AlphaFoldDB" id="A0A420WHE0"/>
<gene>
    <name evidence="2" type="ORF">BCL74_2359</name>
</gene>
<accession>A0A420WHE0</accession>
<dbReference type="NCBIfam" id="TIGR01841">
    <property type="entry name" value="phasin"/>
    <property type="match status" value="1"/>
</dbReference>
<protein>
    <submittedName>
        <fullName evidence="2">Phasin family protein</fullName>
    </submittedName>
</protein>
<dbReference type="EMBL" id="RBIG01000002">
    <property type="protein sequence ID" value="RKQ70411.1"/>
    <property type="molecule type" value="Genomic_DNA"/>
</dbReference>
<evidence type="ECO:0000259" key="1">
    <source>
        <dbReference type="Pfam" id="PF09361"/>
    </source>
</evidence>
<dbReference type="Pfam" id="PF09361">
    <property type="entry name" value="Phasin_2"/>
    <property type="match status" value="1"/>
</dbReference>
<dbReference type="InterPro" id="IPR010127">
    <property type="entry name" value="Phasin_subfam-1"/>
</dbReference>
<reference evidence="2 3" key="1">
    <citation type="submission" date="2018-10" db="EMBL/GenBank/DDBJ databases">
        <title>Comparative analysis of microorganisms from saline springs in Andes Mountain Range, Colombia.</title>
        <authorList>
            <person name="Rubin E."/>
        </authorList>
    </citation>
    <scope>NUCLEOTIDE SEQUENCE [LARGE SCALE GENOMIC DNA]</scope>
    <source>
        <strain evidence="2 3">USBA 36</strain>
    </source>
</reference>
<dbReference type="Proteomes" id="UP000277424">
    <property type="component" value="Unassembled WGS sequence"/>
</dbReference>
<dbReference type="OrthoDB" id="7303820at2"/>